<evidence type="ECO:0000313" key="2">
    <source>
        <dbReference type="EMBL" id="CEM44045.1"/>
    </source>
</evidence>
<feature type="compositionally biased region" description="Low complexity" evidence="1">
    <location>
        <begin position="45"/>
        <end position="56"/>
    </location>
</feature>
<gene>
    <name evidence="2" type="ORF">Cvel_28008</name>
</gene>
<protein>
    <submittedName>
        <fullName evidence="2">Uncharacterized protein</fullName>
    </submittedName>
</protein>
<sequence>MKNKVPVLTPFSSRRPIWRLSRRFNSRATGKKEPSAKFKPVGAVSLSPSPSDFPPSAKIPGKGAPLIARAMAENADLRHFLQSPRVRFVRHPTSDNTILLVGSHHFDVSMMTFMKTLARCHALRDRRRVHYAAEMDLPHLTKIKFGALDLRPRIDTTSWPYKIESHKYPWPKESLGELFMKPVLEMARGKDPPRRVLRGIDGIAVAGEAALASADFYLLDLPHASLPAIGWKAVERKLVDFKVRELVESFRSGGTEAGDLVGVRELAMASGLFRLGLSKQLTVAQVGAIHVTEIAHRFNRAADDANALAELESTRASDLATWRVRGVKRVVGNFFFYLQHMHAERDRKQQLELLQIDGGSTELHVHHADKEAVRAASDVPFESPRAKQKEK</sequence>
<proteinExistence type="predicted"/>
<evidence type="ECO:0000256" key="1">
    <source>
        <dbReference type="SAM" id="MobiDB-lite"/>
    </source>
</evidence>
<dbReference type="EMBL" id="CDMZ01002829">
    <property type="protein sequence ID" value="CEM44045.1"/>
    <property type="molecule type" value="Genomic_DNA"/>
</dbReference>
<dbReference type="AlphaFoldDB" id="A0A0G4HIP3"/>
<feature type="region of interest" description="Disordered" evidence="1">
    <location>
        <begin position="22"/>
        <end position="58"/>
    </location>
</feature>
<accession>A0A0G4HIP3</accession>
<dbReference type="VEuPathDB" id="CryptoDB:Cvel_28008"/>
<organism evidence="2">
    <name type="scientific">Chromera velia CCMP2878</name>
    <dbReference type="NCBI Taxonomy" id="1169474"/>
    <lineage>
        <taxon>Eukaryota</taxon>
        <taxon>Sar</taxon>
        <taxon>Alveolata</taxon>
        <taxon>Colpodellida</taxon>
        <taxon>Chromeraceae</taxon>
        <taxon>Chromera</taxon>
    </lineage>
</organism>
<name>A0A0G4HIP3_9ALVE</name>
<reference evidence="2" key="1">
    <citation type="submission" date="2014-11" db="EMBL/GenBank/DDBJ databases">
        <authorList>
            <person name="Otto D Thomas"/>
            <person name="Naeem Raeece"/>
        </authorList>
    </citation>
    <scope>NUCLEOTIDE SEQUENCE</scope>
</reference>